<dbReference type="Proteomes" id="UP001185028">
    <property type="component" value="Unassembled WGS sequence"/>
</dbReference>
<comment type="caution">
    <text evidence="1">The sequence shown here is derived from an EMBL/GenBank/DDBJ whole genome shotgun (WGS) entry which is preliminary data.</text>
</comment>
<protein>
    <recommendedName>
        <fullName evidence="3">Butirosin biosynthesis protein H N-terminal domain-containing protein</fullName>
    </recommendedName>
</protein>
<reference evidence="1 2" key="1">
    <citation type="submission" date="2023-07" db="EMBL/GenBank/DDBJ databases">
        <title>Genomic Encyclopedia of Type Strains, Phase IV (KMG-IV): sequencing the most valuable type-strain genomes for metagenomic binning, comparative biology and taxonomic classification.</title>
        <authorList>
            <person name="Goeker M."/>
        </authorList>
    </citation>
    <scope>NUCLEOTIDE SEQUENCE [LARGE SCALE GENOMIC DNA]</scope>
    <source>
        <strain evidence="1 2">DSM 22170</strain>
    </source>
</reference>
<gene>
    <name evidence="1" type="ORF">JOC58_002400</name>
</gene>
<evidence type="ECO:0000313" key="2">
    <source>
        <dbReference type="Proteomes" id="UP001185028"/>
    </source>
</evidence>
<sequence>MSQSDKKMVSLDINVLGLPPEEVQSIIDSVQVPEDGEIVVADLLQVMEDRVVINHCFYGVVSGMLSQKGMELAESDIYMLCNGTYMAYNGQYDTFGQCPMVHMLQELEQHTDIGVHYKIVDLEARDRAAILRDWYEVLNSGQTLLLHMETSNLIYNQLYVESPGKGHVVQLYGLHAEENIAHIADFFLLDKAGQVLGYNGTIPLSELLDGVVEYAYMSSEQEQGVKTEQLMRACSEHAAEFLAGGVNAQGEALGMAAYRRLNAQLASMHELNDKEFEATCALIYYHLRIESLMHMLRYTTQFVTDHEQLLGIEGPAIRSGMEQVQDTARRQLMMLYKMGIRRDRASLDRYLAGNDRMLDEYEVQLEKLQHAAGHVGLPSPS</sequence>
<evidence type="ECO:0008006" key="3">
    <source>
        <dbReference type="Google" id="ProtNLM"/>
    </source>
</evidence>
<organism evidence="1 2">
    <name type="scientific">Paenibacillus hunanensis</name>
    <dbReference type="NCBI Taxonomy" id="539262"/>
    <lineage>
        <taxon>Bacteria</taxon>
        <taxon>Bacillati</taxon>
        <taxon>Bacillota</taxon>
        <taxon>Bacilli</taxon>
        <taxon>Bacillales</taxon>
        <taxon>Paenibacillaceae</taxon>
        <taxon>Paenibacillus</taxon>
    </lineage>
</organism>
<dbReference type="EMBL" id="JAVDQH010000008">
    <property type="protein sequence ID" value="MDR6244507.1"/>
    <property type="molecule type" value="Genomic_DNA"/>
</dbReference>
<name>A0ABU1J0M8_9BACL</name>
<keyword evidence="2" id="KW-1185">Reference proteome</keyword>
<proteinExistence type="predicted"/>
<dbReference type="RefSeq" id="WP_188773901.1">
    <property type="nucleotide sequence ID" value="NZ_BMMB01000001.1"/>
</dbReference>
<accession>A0ABU1J0M8</accession>
<evidence type="ECO:0000313" key="1">
    <source>
        <dbReference type="EMBL" id="MDR6244507.1"/>
    </source>
</evidence>